<keyword evidence="4" id="KW-1185">Reference proteome</keyword>
<protein>
    <recommendedName>
        <fullName evidence="5">Transmembrane protein</fullName>
    </recommendedName>
</protein>
<name>A0A2C6KGU1_9APIC</name>
<evidence type="ECO:0000313" key="4">
    <source>
        <dbReference type="Proteomes" id="UP000221165"/>
    </source>
</evidence>
<dbReference type="GeneID" id="94433800"/>
<dbReference type="EMBL" id="MIGC01007566">
    <property type="protein sequence ID" value="PHJ15705.1"/>
    <property type="molecule type" value="Genomic_DNA"/>
</dbReference>
<gene>
    <name evidence="3" type="ORF">CSUI_010486</name>
</gene>
<feature type="compositionally biased region" description="Basic residues" evidence="1">
    <location>
        <begin position="7"/>
        <end position="18"/>
    </location>
</feature>
<dbReference type="AlphaFoldDB" id="A0A2C6KGU1"/>
<dbReference type="Proteomes" id="UP000221165">
    <property type="component" value="Unassembled WGS sequence"/>
</dbReference>
<proteinExistence type="predicted"/>
<keyword evidence="2" id="KW-0472">Membrane</keyword>
<evidence type="ECO:0000256" key="2">
    <source>
        <dbReference type="SAM" id="Phobius"/>
    </source>
</evidence>
<organism evidence="3 4">
    <name type="scientific">Cystoisospora suis</name>
    <dbReference type="NCBI Taxonomy" id="483139"/>
    <lineage>
        <taxon>Eukaryota</taxon>
        <taxon>Sar</taxon>
        <taxon>Alveolata</taxon>
        <taxon>Apicomplexa</taxon>
        <taxon>Conoidasida</taxon>
        <taxon>Coccidia</taxon>
        <taxon>Eucoccidiorida</taxon>
        <taxon>Eimeriorina</taxon>
        <taxon>Sarcocystidae</taxon>
        <taxon>Cystoisospora</taxon>
    </lineage>
</organism>
<evidence type="ECO:0000256" key="1">
    <source>
        <dbReference type="SAM" id="MobiDB-lite"/>
    </source>
</evidence>
<reference evidence="3 4" key="1">
    <citation type="journal article" date="2017" name="Int. J. Parasitol.">
        <title>The genome of the protozoan parasite Cystoisospora suis and a reverse vaccinology approach to identify vaccine candidates.</title>
        <authorList>
            <person name="Palmieri N."/>
            <person name="Shrestha A."/>
            <person name="Ruttkowski B."/>
            <person name="Beck T."/>
            <person name="Vogl C."/>
            <person name="Tomley F."/>
            <person name="Blake D.P."/>
            <person name="Joachim A."/>
        </authorList>
    </citation>
    <scope>NUCLEOTIDE SEQUENCE [LARGE SCALE GENOMIC DNA]</scope>
    <source>
        <strain evidence="3 4">Wien I</strain>
    </source>
</reference>
<dbReference type="VEuPathDB" id="ToxoDB:CSUI_010486"/>
<dbReference type="RefSeq" id="XP_067917437.1">
    <property type="nucleotide sequence ID" value="XM_068070589.1"/>
</dbReference>
<feature type="region of interest" description="Disordered" evidence="1">
    <location>
        <begin position="1"/>
        <end position="22"/>
    </location>
</feature>
<accession>A0A2C6KGU1</accession>
<evidence type="ECO:0008006" key="5">
    <source>
        <dbReference type="Google" id="ProtNLM"/>
    </source>
</evidence>
<sequence>MSEERERRRKLARKRRSRSVQGERHDVSFFVSFIHDNLSPSGVEDFVFMSLSVLRYCSAVDKRILLFFFACFLFAYIDVGAKASSLPVTW</sequence>
<keyword evidence="2" id="KW-0812">Transmembrane</keyword>
<keyword evidence="2" id="KW-1133">Transmembrane helix</keyword>
<feature type="transmembrane region" description="Helical" evidence="2">
    <location>
        <begin position="64"/>
        <end position="81"/>
    </location>
</feature>
<comment type="caution">
    <text evidence="3">The sequence shown here is derived from an EMBL/GenBank/DDBJ whole genome shotgun (WGS) entry which is preliminary data.</text>
</comment>
<evidence type="ECO:0000313" key="3">
    <source>
        <dbReference type="EMBL" id="PHJ15705.1"/>
    </source>
</evidence>